<name>A0A7W4TLS4_KINRA</name>
<comment type="caution">
    <text evidence="7">The sequence shown here is derived from an EMBL/GenBank/DDBJ whole genome shotgun (WGS) entry which is preliminary data.</text>
</comment>
<proteinExistence type="inferred from homology"/>
<dbReference type="InterPro" id="IPR006140">
    <property type="entry name" value="D-isomer_DH_NAD-bd"/>
</dbReference>
<dbReference type="RefSeq" id="WP_183391162.1">
    <property type="nucleotide sequence ID" value="NZ_JACHVY010000001.1"/>
</dbReference>
<keyword evidence="3" id="KW-0520">NAD</keyword>
<dbReference type="PROSITE" id="PS00671">
    <property type="entry name" value="D_2_HYDROXYACID_DH_3"/>
    <property type="match status" value="1"/>
</dbReference>
<dbReference type="PANTHER" id="PTHR43761">
    <property type="entry name" value="D-ISOMER SPECIFIC 2-HYDROXYACID DEHYDROGENASE FAMILY PROTEIN (AFU_ORTHOLOGUE AFUA_1G13630)"/>
    <property type="match status" value="1"/>
</dbReference>
<dbReference type="Proteomes" id="UP000533269">
    <property type="component" value="Unassembled WGS sequence"/>
</dbReference>
<dbReference type="PANTHER" id="PTHR43761:SF1">
    <property type="entry name" value="D-ISOMER SPECIFIC 2-HYDROXYACID DEHYDROGENASE CATALYTIC DOMAIN-CONTAINING PROTEIN-RELATED"/>
    <property type="match status" value="1"/>
</dbReference>
<dbReference type="FunFam" id="3.40.50.720:FF:000203">
    <property type="entry name" value="D-3-phosphoglycerate dehydrogenase (SerA)"/>
    <property type="match status" value="1"/>
</dbReference>
<dbReference type="InterPro" id="IPR029753">
    <property type="entry name" value="D-isomer_DH_CS"/>
</dbReference>
<dbReference type="InterPro" id="IPR050418">
    <property type="entry name" value="D-iso_2-hydroxyacid_DH_PdxB"/>
</dbReference>
<reference evidence="7 8" key="1">
    <citation type="submission" date="2020-08" db="EMBL/GenBank/DDBJ databases">
        <title>The Agave Microbiome: Exploring the role of microbial communities in plant adaptations to desert environments.</title>
        <authorList>
            <person name="Partida-Martinez L.P."/>
        </authorList>
    </citation>
    <scope>NUCLEOTIDE SEQUENCE [LARGE SCALE GENOMIC DNA]</scope>
    <source>
        <strain evidence="7 8">AS2.23</strain>
    </source>
</reference>
<dbReference type="CDD" id="cd05299">
    <property type="entry name" value="CtBP_dh"/>
    <property type="match status" value="1"/>
</dbReference>
<dbReference type="InterPro" id="IPR006139">
    <property type="entry name" value="D-isomer_2_OHA_DH_cat_dom"/>
</dbReference>
<protein>
    <submittedName>
        <fullName evidence="7">D-3-phosphoglycerate dehydrogenase</fullName>
        <ecNumber evidence="7">1.1.1.95</ecNumber>
    </submittedName>
</protein>
<dbReference type="GO" id="GO:0051287">
    <property type="term" value="F:NAD binding"/>
    <property type="evidence" value="ECO:0007669"/>
    <property type="project" value="InterPro"/>
</dbReference>
<evidence type="ECO:0000259" key="6">
    <source>
        <dbReference type="Pfam" id="PF02826"/>
    </source>
</evidence>
<keyword evidence="2 4" id="KW-0560">Oxidoreductase</keyword>
<organism evidence="7 8">
    <name type="scientific">Kineococcus radiotolerans</name>
    <dbReference type="NCBI Taxonomy" id="131568"/>
    <lineage>
        <taxon>Bacteria</taxon>
        <taxon>Bacillati</taxon>
        <taxon>Actinomycetota</taxon>
        <taxon>Actinomycetes</taxon>
        <taxon>Kineosporiales</taxon>
        <taxon>Kineosporiaceae</taxon>
        <taxon>Kineococcus</taxon>
    </lineage>
</organism>
<feature type="domain" description="D-isomer specific 2-hydroxyacid dehydrogenase catalytic" evidence="5">
    <location>
        <begin position="26"/>
        <end position="314"/>
    </location>
</feature>
<dbReference type="InterPro" id="IPR036291">
    <property type="entry name" value="NAD(P)-bd_dom_sf"/>
</dbReference>
<evidence type="ECO:0000256" key="2">
    <source>
        <dbReference type="ARBA" id="ARBA00023002"/>
    </source>
</evidence>
<dbReference type="GO" id="GO:0003714">
    <property type="term" value="F:transcription corepressor activity"/>
    <property type="evidence" value="ECO:0007669"/>
    <property type="project" value="InterPro"/>
</dbReference>
<dbReference type="EMBL" id="JACHVY010000001">
    <property type="protein sequence ID" value="MBB2901180.1"/>
    <property type="molecule type" value="Genomic_DNA"/>
</dbReference>
<reference evidence="7 8" key="2">
    <citation type="submission" date="2020-08" db="EMBL/GenBank/DDBJ databases">
        <authorList>
            <person name="Partida-Martinez L."/>
            <person name="Huntemann M."/>
            <person name="Clum A."/>
            <person name="Wang J."/>
            <person name="Palaniappan K."/>
            <person name="Ritter S."/>
            <person name="Chen I.-M."/>
            <person name="Stamatis D."/>
            <person name="Reddy T."/>
            <person name="O'Malley R."/>
            <person name="Daum C."/>
            <person name="Shapiro N."/>
            <person name="Ivanova N."/>
            <person name="Kyrpides N."/>
            <person name="Woyke T."/>
        </authorList>
    </citation>
    <scope>NUCLEOTIDE SEQUENCE [LARGE SCALE GENOMIC DNA]</scope>
    <source>
        <strain evidence="7 8">AS2.23</strain>
    </source>
</reference>
<dbReference type="AlphaFoldDB" id="A0A7W4TLS4"/>
<evidence type="ECO:0000313" key="7">
    <source>
        <dbReference type="EMBL" id="MBB2901180.1"/>
    </source>
</evidence>
<dbReference type="SUPFAM" id="SSF51735">
    <property type="entry name" value="NAD(P)-binding Rossmann-fold domains"/>
    <property type="match status" value="1"/>
</dbReference>
<evidence type="ECO:0000313" key="8">
    <source>
        <dbReference type="Proteomes" id="UP000533269"/>
    </source>
</evidence>
<evidence type="ECO:0000259" key="5">
    <source>
        <dbReference type="Pfam" id="PF00389"/>
    </source>
</evidence>
<feature type="domain" description="D-isomer specific 2-hydroxyacid dehydrogenase NAD-binding" evidence="6">
    <location>
        <begin position="107"/>
        <end position="282"/>
    </location>
</feature>
<gene>
    <name evidence="7" type="ORF">FHR75_001968</name>
</gene>
<evidence type="ECO:0000256" key="4">
    <source>
        <dbReference type="RuleBase" id="RU003719"/>
    </source>
</evidence>
<dbReference type="PROSITE" id="PS00670">
    <property type="entry name" value="D_2_HYDROXYACID_DH_2"/>
    <property type="match status" value="1"/>
</dbReference>
<dbReference type="EC" id="1.1.1.95" evidence="7"/>
<dbReference type="Pfam" id="PF00389">
    <property type="entry name" value="2-Hacid_dh"/>
    <property type="match status" value="1"/>
</dbReference>
<dbReference type="InterPro" id="IPR043322">
    <property type="entry name" value="CtBP"/>
</dbReference>
<dbReference type="SUPFAM" id="SSF52283">
    <property type="entry name" value="Formate/glycerate dehydrogenase catalytic domain-like"/>
    <property type="match status" value="1"/>
</dbReference>
<comment type="similarity">
    <text evidence="1 4">Belongs to the D-isomer specific 2-hydroxyacid dehydrogenase family.</text>
</comment>
<dbReference type="Pfam" id="PF02826">
    <property type="entry name" value="2-Hacid_dh_C"/>
    <property type="match status" value="1"/>
</dbReference>
<sequence length="326" mass="33700">MKIVITDCDHDSLAEERAVADAAGAELLLAPSAAAADVVAAATGADALVVQYARVDADLLDALPTVRAVGRYGVGVDTVDVDACTARGVAVCNVPDYGTESVSDHAIALALAAARRIAWMDRRVRAGAGELAPLRPVHQFGGRVFGVVGLGLIGAATARKAAGLGYRVVATDARRAPGTTVDGVEVVTLDDLLARAHVVSLHVPLTEGTRHLIGAAELARMRPDAVVVNTSRGGVLDTAALADALRAGRLHGAGLDVFEEEPLPPDHPLATLDTAVLTPHLAWYSEESYGELKRRTVQNVVDVCAGRPPADVLNPEALGTPAGGRR</sequence>
<dbReference type="GO" id="GO:0004617">
    <property type="term" value="F:phosphoglycerate dehydrogenase activity"/>
    <property type="evidence" value="ECO:0007669"/>
    <property type="project" value="UniProtKB-EC"/>
</dbReference>
<accession>A0A7W4TLS4</accession>
<evidence type="ECO:0000256" key="1">
    <source>
        <dbReference type="ARBA" id="ARBA00005854"/>
    </source>
</evidence>
<evidence type="ECO:0000256" key="3">
    <source>
        <dbReference type="ARBA" id="ARBA00023027"/>
    </source>
</evidence>
<dbReference type="Gene3D" id="3.40.50.720">
    <property type="entry name" value="NAD(P)-binding Rossmann-like Domain"/>
    <property type="match status" value="2"/>
</dbReference>